<feature type="non-terminal residue" evidence="2">
    <location>
        <position position="182"/>
    </location>
</feature>
<accession>A0A1B6IEP8</accession>
<dbReference type="PROSITE" id="PS50878">
    <property type="entry name" value="RT_POL"/>
    <property type="match status" value="1"/>
</dbReference>
<dbReference type="InterPro" id="IPR000477">
    <property type="entry name" value="RT_dom"/>
</dbReference>
<proteinExistence type="predicted"/>
<name>A0A1B6IEP8_9HEMI</name>
<gene>
    <name evidence="2" type="ORF">g.56998</name>
</gene>
<protein>
    <recommendedName>
        <fullName evidence="1">Reverse transcriptase domain-containing protein</fullName>
    </recommendedName>
</protein>
<evidence type="ECO:0000259" key="1">
    <source>
        <dbReference type="PROSITE" id="PS50878"/>
    </source>
</evidence>
<sequence>LNHTLYSSGSIVLNQRKSSTVYAVLLYTFKCSEGLENKFSVGGRMYDFTKAFDTVSHKILLQKLKHYGFQDSSVALMKSYLDKRYQAVCLEGSVSTFQLMEHGVPQGLVLGPLLFIIYANDLPNAIQSESVEAYQFADDLALAVCERGSMALNLRMDGLSNIIRDWSEANSLCLNEAELLGI</sequence>
<dbReference type="AlphaFoldDB" id="A0A1B6IEP8"/>
<dbReference type="PANTHER" id="PTHR33332">
    <property type="entry name" value="REVERSE TRANSCRIPTASE DOMAIN-CONTAINING PROTEIN"/>
    <property type="match status" value="1"/>
</dbReference>
<evidence type="ECO:0000313" key="2">
    <source>
        <dbReference type="EMBL" id="JAS85391.1"/>
    </source>
</evidence>
<dbReference type="EMBL" id="GECU01022315">
    <property type="protein sequence ID" value="JAS85391.1"/>
    <property type="molecule type" value="Transcribed_RNA"/>
</dbReference>
<feature type="non-terminal residue" evidence="2">
    <location>
        <position position="1"/>
    </location>
</feature>
<feature type="domain" description="Reverse transcriptase" evidence="1">
    <location>
        <begin position="1"/>
        <end position="182"/>
    </location>
</feature>
<organism evidence="2">
    <name type="scientific">Homalodisca liturata</name>
    <dbReference type="NCBI Taxonomy" id="320908"/>
    <lineage>
        <taxon>Eukaryota</taxon>
        <taxon>Metazoa</taxon>
        <taxon>Ecdysozoa</taxon>
        <taxon>Arthropoda</taxon>
        <taxon>Hexapoda</taxon>
        <taxon>Insecta</taxon>
        <taxon>Pterygota</taxon>
        <taxon>Neoptera</taxon>
        <taxon>Paraneoptera</taxon>
        <taxon>Hemiptera</taxon>
        <taxon>Auchenorrhyncha</taxon>
        <taxon>Membracoidea</taxon>
        <taxon>Cicadellidae</taxon>
        <taxon>Cicadellinae</taxon>
        <taxon>Proconiini</taxon>
        <taxon>Homalodisca</taxon>
    </lineage>
</organism>
<reference evidence="2" key="1">
    <citation type="submission" date="2015-11" db="EMBL/GenBank/DDBJ databases">
        <title>De novo transcriptome assembly of four potential Pierce s Disease insect vectors from Arizona vineyards.</title>
        <authorList>
            <person name="Tassone E.E."/>
        </authorList>
    </citation>
    <scope>NUCLEOTIDE SEQUENCE</scope>
</reference>
<dbReference type="Pfam" id="PF00078">
    <property type="entry name" value="RVT_1"/>
    <property type="match status" value="1"/>
</dbReference>